<evidence type="ECO:0000313" key="1">
    <source>
        <dbReference type="EMBL" id="KAK9669975.1"/>
    </source>
</evidence>
<gene>
    <name evidence="1" type="ORF">RND81_13G167600</name>
</gene>
<dbReference type="Pfam" id="PF09139">
    <property type="entry name" value="Tam41_Mmp37"/>
    <property type="match status" value="1"/>
</dbReference>
<evidence type="ECO:0000313" key="2">
    <source>
        <dbReference type="Proteomes" id="UP001443914"/>
    </source>
</evidence>
<dbReference type="InterPro" id="IPR015222">
    <property type="entry name" value="Tam41"/>
</dbReference>
<dbReference type="AlphaFoldDB" id="A0AAW1H1F7"/>
<dbReference type="GO" id="GO:0032049">
    <property type="term" value="P:cardiolipin biosynthetic process"/>
    <property type="evidence" value="ECO:0007669"/>
    <property type="project" value="InterPro"/>
</dbReference>
<keyword evidence="2" id="KW-1185">Reference proteome</keyword>
<protein>
    <submittedName>
        <fullName evidence="1">Uncharacterized protein</fullName>
    </submittedName>
</protein>
<accession>A0AAW1H1F7</accession>
<dbReference type="EMBL" id="JBDFQZ010000013">
    <property type="protein sequence ID" value="KAK9669975.1"/>
    <property type="molecule type" value="Genomic_DNA"/>
</dbReference>
<dbReference type="Proteomes" id="UP001443914">
    <property type="component" value="Unassembled WGS sequence"/>
</dbReference>
<sequence>MLFAYMGDVRILFIENRHKVRKIVQGQFIGLFR</sequence>
<reference evidence="1" key="1">
    <citation type="submission" date="2024-03" db="EMBL/GenBank/DDBJ databases">
        <title>WGS assembly of Saponaria officinalis var. Norfolk2.</title>
        <authorList>
            <person name="Jenkins J."/>
            <person name="Shu S."/>
            <person name="Grimwood J."/>
            <person name="Barry K."/>
            <person name="Goodstein D."/>
            <person name="Schmutz J."/>
            <person name="Leebens-Mack J."/>
            <person name="Osbourn A."/>
        </authorList>
    </citation>
    <scope>NUCLEOTIDE SEQUENCE [LARGE SCALE GENOMIC DNA]</scope>
    <source>
        <strain evidence="1">JIC</strain>
    </source>
</reference>
<dbReference type="GO" id="GO:0004605">
    <property type="term" value="F:phosphatidate cytidylyltransferase activity"/>
    <property type="evidence" value="ECO:0007669"/>
    <property type="project" value="InterPro"/>
</dbReference>
<organism evidence="1 2">
    <name type="scientific">Saponaria officinalis</name>
    <name type="common">Common soapwort</name>
    <name type="synonym">Lychnis saponaria</name>
    <dbReference type="NCBI Taxonomy" id="3572"/>
    <lineage>
        <taxon>Eukaryota</taxon>
        <taxon>Viridiplantae</taxon>
        <taxon>Streptophyta</taxon>
        <taxon>Embryophyta</taxon>
        <taxon>Tracheophyta</taxon>
        <taxon>Spermatophyta</taxon>
        <taxon>Magnoliopsida</taxon>
        <taxon>eudicotyledons</taxon>
        <taxon>Gunneridae</taxon>
        <taxon>Pentapetalae</taxon>
        <taxon>Caryophyllales</taxon>
        <taxon>Caryophyllaceae</taxon>
        <taxon>Caryophylleae</taxon>
        <taxon>Saponaria</taxon>
    </lineage>
</organism>
<name>A0AAW1H1F7_SAPOF</name>
<comment type="caution">
    <text evidence="1">The sequence shown here is derived from an EMBL/GenBank/DDBJ whole genome shotgun (WGS) entry which is preliminary data.</text>
</comment>
<proteinExistence type="predicted"/>